<dbReference type="RefSeq" id="WP_369776993.1">
    <property type="nucleotide sequence ID" value="NZ_CP165727.1"/>
</dbReference>
<organism evidence="3">
    <name type="scientific">Streptomyces sp. R33</name>
    <dbReference type="NCBI Taxonomy" id="3238629"/>
    <lineage>
        <taxon>Bacteria</taxon>
        <taxon>Bacillati</taxon>
        <taxon>Actinomycetota</taxon>
        <taxon>Actinomycetes</taxon>
        <taxon>Kitasatosporales</taxon>
        <taxon>Streptomycetaceae</taxon>
        <taxon>Streptomyces</taxon>
    </lineage>
</organism>
<dbReference type="AlphaFoldDB" id="A0AB39XWW4"/>
<gene>
    <name evidence="3" type="ORF">AB5J51_05330</name>
</gene>
<evidence type="ECO:0000259" key="2">
    <source>
        <dbReference type="Pfam" id="PF15644"/>
    </source>
</evidence>
<dbReference type="EMBL" id="CP165727">
    <property type="protein sequence ID" value="XDV62400.1"/>
    <property type="molecule type" value="Genomic_DNA"/>
</dbReference>
<proteinExistence type="predicted"/>
<evidence type="ECO:0000259" key="1">
    <source>
        <dbReference type="Pfam" id="PF15567"/>
    </source>
</evidence>
<evidence type="ECO:0000313" key="3">
    <source>
        <dbReference type="EMBL" id="XDV62400.1"/>
    </source>
</evidence>
<protein>
    <submittedName>
        <fullName evidence="3">YrhB domain-containing protein</fullName>
    </submittedName>
</protein>
<dbReference type="InterPro" id="IPR029082">
    <property type="entry name" value="Imm35"/>
</dbReference>
<name>A0AB39XWW4_9ACTN</name>
<dbReference type="InterPro" id="IPR028908">
    <property type="entry name" value="Tox-PL_dom"/>
</dbReference>
<dbReference type="Pfam" id="PF15567">
    <property type="entry name" value="Imm35"/>
    <property type="match status" value="1"/>
</dbReference>
<feature type="domain" description="Tox-PL" evidence="2">
    <location>
        <begin position="201"/>
        <end position="303"/>
    </location>
</feature>
<accession>A0AB39XWW4</accession>
<reference evidence="3" key="1">
    <citation type="submission" date="2024-08" db="EMBL/GenBank/DDBJ databases">
        <authorList>
            <person name="Yu S.T."/>
        </authorList>
    </citation>
    <scope>NUCLEOTIDE SEQUENCE</scope>
    <source>
        <strain evidence="3">R33</strain>
    </source>
</reference>
<dbReference type="Pfam" id="PF15644">
    <property type="entry name" value="Gln_amidase"/>
    <property type="match status" value="1"/>
</dbReference>
<feature type="domain" description="Immunity protein 35" evidence="1">
    <location>
        <begin position="334"/>
        <end position="416"/>
    </location>
</feature>
<sequence>MLTLNEALEAARTHLERAYSHEPRTIVLQRELSGEDPLTWIIRYEARPTAGAAGSPAAPLTSVVLVPKDGSAVRFPPSHLPLDEYFAYVRHGGWATAALARTVKAEPWQMALEWLLTTYHGLVELAAIEPVAEDAGTWLFACRTTAQPGYPRTPMLAASLVVPKDLGTPFHPAADDPWRDAAAYTQNPVERDPEAQTRRLNSRGCVVTMAAAIAGAPSCPLPWQPAHEAPGWWELLLRRYFPGAEQLRCTSWDEVIERAQQTGPDTQGVVWVRRTLGGTEVSGHLLYAHNNGGSVVFLDGMTGGLARLDTAGLLELVFARVRPGGPERADDFEAARHKAEEWLRRTYTQPVELVSPDAGDETARGWLFACQTSAALRSGDWRQAMLDSAVVVPKGPQEPFLLPNSDPWGFLAAWDRGEPTGPTPPAGKAEWLASTMAELGAVTEVSEHTTVVDAVQAVAALPPGGRALLWVRRRDARGRESVGLLLTGLHTEAGHVGIIDASAEELRSLDAFHESGVRVIRYR</sequence>